<keyword evidence="17" id="KW-1185">Reference proteome</keyword>
<evidence type="ECO:0000256" key="10">
    <source>
        <dbReference type="ARBA" id="ARBA00023303"/>
    </source>
</evidence>
<protein>
    <submittedName>
        <fullName evidence="16">Glycine receptor subunit alpha-3</fullName>
    </submittedName>
</protein>
<evidence type="ECO:0000256" key="5">
    <source>
        <dbReference type="ARBA" id="ARBA00022692"/>
    </source>
</evidence>
<dbReference type="SUPFAM" id="SSF90112">
    <property type="entry name" value="Neurotransmitter-gated ion-channel transmembrane pore"/>
    <property type="match status" value="1"/>
</dbReference>
<organism evidence="16 17">
    <name type="scientific">Amphibalanus amphitrite</name>
    <name type="common">Striped barnacle</name>
    <name type="synonym">Balanus amphitrite</name>
    <dbReference type="NCBI Taxonomy" id="1232801"/>
    <lineage>
        <taxon>Eukaryota</taxon>
        <taxon>Metazoa</taxon>
        <taxon>Ecdysozoa</taxon>
        <taxon>Arthropoda</taxon>
        <taxon>Crustacea</taxon>
        <taxon>Multicrustacea</taxon>
        <taxon>Cirripedia</taxon>
        <taxon>Thoracica</taxon>
        <taxon>Thoracicalcarea</taxon>
        <taxon>Balanomorpha</taxon>
        <taxon>Balanoidea</taxon>
        <taxon>Balanidae</taxon>
        <taxon>Amphibalaninae</taxon>
        <taxon>Amphibalanus</taxon>
    </lineage>
</organism>
<dbReference type="AlphaFoldDB" id="A0A6A4XED8"/>
<keyword evidence="6 13" id="KW-0732">Signal</keyword>
<dbReference type="Pfam" id="PF02931">
    <property type="entry name" value="Neur_chan_LBD"/>
    <property type="match status" value="1"/>
</dbReference>
<comment type="subcellular location">
    <subcellularLocation>
        <location evidence="2">Cell membrane</location>
    </subcellularLocation>
    <subcellularLocation>
        <location evidence="1">Membrane</location>
        <topology evidence="1">Multi-pass membrane protein</topology>
    </subcellularLocation>
</comment>
<keyword evidence="7 12" id="KW-1133">Transmembrane helix</keyword>
<feature type="chain" id="PRO_5025568588" evidence="13">
    <location>
        <begin position="19"/>
        <end position="488"/>
    </location>
</feature>
<sequence>MEAVGILVFMKLVLLADSMLPGRHKTDMFKESVTRELAADGHQLHTLVCPGAHSFTHRDYMRRRRPVMAGHAPAADIYRCSKELAPPTNISISAQVSDISAVNNGQVTISLYLSYSWEEPRFAHMNNVSKHEYVEVASTIKDKLWLPDLYVPNAALVVSPVIFVPTTNFRIYMNRTVFANQYMTLELSCPFNYRYFPMDTQICDIAVMSFGYSPCELQLLWSEYEPLSYAESELTQFSYYLVRPERFSAEELGSDLTGPLERSQVHMHLVLERKALFYVMQIYIPSILFVVVAWISFLVPIEMIQGRMLLTITTMLTLVELFAAGSEYLPLASYVKAIDVWMCVCSFLTFYSVVDCLVDVWQHGRASRRDDTIGTFVLTGLMRRQTVMEIFRKSVVTERRRAEREEAEAEEVEEVVRDLSRLRSGDELDQVGGLRQIVRNFVRDVASNGKKSVFGYPLFFVVFNAVYWSVCLGTQPPLHGTRGVVYQK</sequence>
<dbReference type="InterPro" id="IPR006202">
    <property type="entry name" value="Neur_chan_lig-bd"/>
</dbReference>
<dbReference type="InterPro" id="IPR036719">
    <property type="entry name" value="Neuro-gated_channel_TM_sf"/>
</dbReference>
<dbReference type="GO" id="GO:0004888">
    <property type="term" value="F:transmembrane signaling receptor activity"/>
    <property type="evidence" value="ECO:0007669"/>
    <property type="project" value="InterPro"/>
</dbReference>
<evidence type="ECO:0000256" key="1">
    <source>
        <dbReference type="ARBA" id="ARBA00004141"/>
    </source>
</evidence>
<evidence type="ECO:0000256" key="13">
    <source>
        <dbReference type="SAM" id="SignalP"/>
    </source>
</evidence>
<dbReference type="PANTHER" id="PTHR18945">
    <property type="entry name" value="NEUROTRANSMITTER GATED ION CHANNEL"/>
    <property type="match status" value="1"/>
</dbReference>
<evidence type="ECO:0000256" key="3">
    <source>
        <dbReference type="ARBA" id="ARBA00022448"/>
    </source>
</evidence>
<keyword evidence="3" id="KW-0813">Transport</keyword>
<dbReference type="Gene3D" id="2.70.170.10">
    <property type="entry name" value="Neurotransmitter-gated ion-channel ligand-binding domain"/>
    <property type="match status" value="1"/>
</dbReference>
<dbReference type="OrthoDB" id="6346517at2759"/>
<dbReference type="GO" id="GO:0005230">
    <property type="term" value="F:extracellular ligand-gated monoatomic ion channel activity"/>
    <property type="evidence" value="ECO:0007669"/>
    <property type="project" value="InterPro"/>
</dbReference>
<evidence type="ECO:0000256" key="8">
    <source>
        <dbReference type="ARBA" id="ARBA00023065"/>
    </source>
</evidence>
<evidence type="ECO:0000256" key="4">
    <source>
        <dbReference type="ARBA" id="ARBA00022475"/>
    </source>
</evidence>
<keyword evidence="4" id="KW-1003">Cell membrane</keyword>
<evidence type="ECO:0000256" key="9">
    <source>
        <dbReference type="ARBA" id="ARBA00023136"/>
    </source>
</evidence>
<keyword evidence="8" id="KW-0406">Ion transport</keyword>
<keyword evidence="9 12" id="KW-0472">Membrane</keyword>
<comment type="caution">
    <text evidence="16">The sequence shown here is derived from an EMBL/GenBank/DDBJ whole genome shotgun (WGS) entry which is preliminary data.</text>
</comment>
<evidence type="ECO:0000256" key="12">
    <source>
        <dbReference type="SAM" id="Phobius"/>
    </source>
</evidence>
<keyword evidence="11" id="KW-0175">Coiled coil</keyword>
<dbReference type="GO" id="GO:0005886">
    <property type="term" value="C:plasma membrane"/>
    <property type="evidence" value="ECO:0007669"/>
    <property type="project" value="UniProtKB-SubCell"/>
</dbReference>
<feature type="domain" description="Neurotransmitter-gated ion-channel transmembrane" evidence="15">
    <location>
        <begin position="282"/>
        <end position="369"/>
    </location>
</feature>
<evidence type="ECO:0000259" key="15">
    <source>
        <dbReference type="Pfam" id="PF02932"/>
    </source>
</evidence>
<dbReference type="GO" id="GO:0005254">
    <property type="term" value="F:chloride channel activity"/>
    <property type="evidence" value="ECO:0007669"/>
    <property type="project" value="UniProtKB-ARBA"/>
</dbReference>
<dbReference type="InterPro" id="IPR006028">
    <property type="entry name" value="GABAA/Glycine_rcpt"/>
</dbReference>
<feature type="transmembrane region" description="Helical" evidence="12">
    <location>
        <begin position="275"/>
        <end position="301"/>
    </location>
</feature>
<feature type="signal peptide" evidence="13">
    <location>
        <begin position="1"/>
        <end position="18"/>
    </location>
</feature>
<dbReference type="PRINTS" id="PR00253">
    <property type="entry name" value="GABAARECEPTR"/>
</dbReference>
<evidence type="ECO:0000259" key="14">
    <source>
        <dbReference type="Pfam" id="PF02931"/>
    </source>
</evidence>
<dbReference type="EMBL" id="VIIS01000137">
    <property type="protein sequence ID" value="KAF0312742.1"/>
    <property type="molecule type" value="Genomic_DNA"/>
</dbReference>
<reference evidence="16 17" key="1">
    <citation type="submission" date="2019-07" db="EMBL/GenBank/DDBJ databases">
        <title>Draft genome assembly of a fouling barnacle, Amphibalanus amphitrite (Darwin, 1854): The first reference genome for Thecostraca.</title>
        <authorList>
            <person name="Kim W."/>
        </authorList>
    </citation>
    <scope>NUCLEOTIDE SEQUENCE [LARGE SCALE GENOMIC DNA]</scope>
    <source>
        <strain evidence="16">SNU_AA5</strain>
        <tissue evidence="16">Soma without cirri and trophi</tissue>
    </source>
</reference>
<proteinExistence type="predicted"/>
<accession>A0A6A4XED8</accession>
<dbReference type="InterPro" id="IPR006201">
    <property type="entry name" value="Neur_channel"/>
</dbReference>
<dbReference type="PRINTS" id="PR00252">
    <property type="entry name" value="NRIONCHANNEL"/>
</dbReference>
<evidence type="ECO:0000256" key="7">
    <source>
        <dbReference type="ARBA" id="ARBA00022989"/>
    </source>
</evidence>
<dbReference type="InterPro" id="IPR036734">
    <property type="entry name" value="Neur_chan_lig-bd_sf"/>
</dbReference>
<evidence type="ECO:0000256" key="11">
    <source>
        <dbReference type="SAM" id="Coils"/>
    </source>
</evidence>
<keyword evidence="5 12" id="KW-0812">Transmembrane</keyword>
<feature type="transmembrane region" description="Helical" evidence="12">
    <location>
        <begin position="453"/>
        <end position="470"/>
    </location>
</feature>
<name>A0A6A4XED8_AMPAM</name>
<feature type="domain" description="Neurotransmitter-gated ion-channel ligand-binding" evidence="14">
    <location>
        <begin position="85"/>
        <end position="274"/>
    </location>
</feature>
<feature type="transmembrane region" description="Helical" evidence="12">
    <location>
        <begin position="338"/>
        <end position="358"/>
    </location>
</feature>
<keyword evidence="16" id="KW-0675">Receptor</keyword>
<dbReference type="SUPFAM" id="SSF63712">
    <property type="entry name" value="Nicotinic receptor ligand binding domain-like"/>
    <property type="match status" value="1"/>
</dbReference>
<dbReference type="InterPro" id="IPR038050">
    <property type="entry name" value="Neuro_actylchol_rec"/>
</dbReference>
<dbReference type="Gene3D" id="1.20.58.390">
    <property type="entry name" value="Neurotransmitter-gated ion-channel transmembrane domain"/>
    <property type="match status" value="1"/>
</dbReference>
<gene>
    <name evidence="16" type="primary">Glra3_6</name>
    <name evidence="16" type="ORF">FJT64_001737</name>
</gene>
<keyword evidence="10" id="KW-0407">Ion channel</keyword>
<feature type="transmembrane region" description="Helical" evidence="12">
    <location>
        <begin position="308"/>
        <end position="326"/>
    </location>
</feature>
<dbReference type="Pfam" id="PF02932">
    <property type="entry name" value="Neur_chan_memb"/>
    <property type="match status" value="1"/>
</dbReference>
<feature type="coiled-coil region" evidence="11">
    <location>
        <begin position="392"/>
        <end position="422"/>
    </location>
</feature>
<evidence type="ECO:0000313" key="16">
    <source>
        <dbReference type="EMBL" id="KAF0312742.1"/>
    </source>
</evidence>
<evidence type="ECO:0000256" key="6">
    <source>
        <dbReference type="ARBA" id="ARBA00022729"/>
    </source>
</evidence>
<evidence type="ECO:0000256" key="2">
    <source>
        <dbReference type="ARBA" id="ARBA00004236"/>
    </source>
</evidence>
<dbReference type="Proteomes" id="UP000440578">
    <property type="component" value="Unassembled WGS sequence"/>
</dbReference>
<evidence type="ECO:0000313" key="17">
    <source>
        <dbReference type="Proteomes" id="UP000440578"/>
    </source>
</evidence>
<dbReference type="GO" id="GO:0099095">
    <property type="term" value="F:ligand-gated monoatomic anion channel activity"/>
    <property type="evidence" value="ECO:0007669"/>
    <property type="project" value="UniProtKB-ARBA"/>
</dbReference>
<dbReference type="InterPro" id="IPR006029">
    <property type="entry name" value="Neurotrans-gated_channel_TM"/>
</dbReference>